<evidence type="ECO:0000256" key="1">
    <source>
        <dbReference type="SAM" id="MobiDB-lite"/>
    </source>
</evidence>
<dbReference type="RefSeq" id="XP_030999279.1">
    <property type="nucleotide sequence ID" value="XM_031134938.1"/>
</dbReference>
<feature type="compositionally biased region" description="Low complexity" evidence="1">
    <location>
        <begin position="77"/>
        <end position="98"/>
    </location>
</feature>
<organism evidence="2 3">
    <name type="scientific">Thyridium curvatum</name>
    <dbReference type="NCBI Taxonomy" id="1093900"/>
    <lineage>
        <taxon>Eukaryota</taxon>
        <taxon>Fungi</taxon>
        <taxon>Dikarya</taxon>
        <taxon>Ascomycota</taxon>
        <taxon>Pezizomycotina</taxon>
        <taxon>Sordariomycetes</taxon>
        <taxon>Sordariomycetidae</taxon>
        <taxon>Thyridiales</taxon>
        <taxon>Thyridiaceae</taxon>
        <taxon>Thyridium</taxon>
    </lineage>
</organism>
<sequence>MATSGEVLHRSADQTVHQEAWTRVIRMDKFEQVAVDKLVSYLYGEEYTVRPLVESLAEAQSPAQVAATTHEGTDPMTPSASTSRSVPTPSTSPNTPETPKTPKTRSTSTHTASEPRKGGEQPSRAQGTSIASDKAAEMSQHAQDVLLHIRVNGIAAHFGVSGLVNLANTKVDTILCDHTRNVVRYLVALTIMSIQATYDQALIDMLGRAMAVNIGLVVKTGQLDGPNGFVSGLGLQILRDVVTVHEDDVSEAMELLEAERRTCQQERERRHTEAVERLSQIERLESKVYDAEAIATRLAVAVGRLSLTPSCGRCGFPGVVIDVKNNMNLRCRRCWSYCQTVYGTPP</sequence>
<protein>
    <submittedName>
        <fullName evidence="2">Uncharacterized protein</fullName>
    </submittedName>
</protein>
<name>A0A507BLM1_9PEZI</name>
<keyword evidence="3" id="KW-1185">Reference proteome</keyword>
<feature type="region of interest" description="Disordered" evidence="1">
    <location>
        <begin position="63"/>
        <end position="136"/>
    </location>
</feature>
<gene>
    <name evidence="2" type="ORF">E0L32_012131</name>
</gene>
<dbReference type="Proteomes" id="UP000319257">
    <property type="component" value="Unassembled WGS sequence"/>
</dbReference>
<accession>A0A507BLM1</accession>
<comment type="caution">
    <text evidence="2">The sequence shown here is derived from an EMBL/GenBank/DDBJ whole genome shotgun (WGS) entry which is preliminary data.</text>
</comment>
<reference evidence="2 3" key="1">
    <citation type="submission" date="2019-06" db="EMBL/GenBank/DDBJ databases">
        <title>Draft genome sequence of the filamentous fungus Phialemoniopsis curvata isolated from diesel fuel.</title>
        <authorList>
            <person name="Varaljay V.A."/>
            <person name="Lyon W.J."/>
            <person name="Crouch A.L."/>
            <person name="Drake C.E."/>
            <person name="Hollomon J.M."/>
            <person name="Nadeau L.J."/>
            <person name="Nunn H.S."/>
            <person name="Stevenson B.S."/>
            <person name="Bojanowski C.L."/>
            <person name="Crookes-Goodson W.J."/>
        </authorList>
    </citation>
    <scope>NUCLEOTIDE SEQUENCE [LARGE SCALE GENOMIC DNA]</scope>
    <source>
        <strain evidence="2 3">D216</strain>
    </source>
</reference>
<dbReference type="InParanoid" id="A0A507BLM1"/>
<evidence type="ECO:0000313" key="2">
    <source>
        <dbReference type="EMBL" id="TPX17568.1"/>
    </source>
</evidence>
<dbReference type="GeneID" id="41979578"/>
<dbReference type="AlphaFoldDB" id="A0A507BLM1"/>
<evidence type="ECO:0000313" key="3">
    <source>
        <dbReference type="Proteomes" id="UP000319257"/>
    </source>
</evidence>
<dbReference type="EMBL" id="SKBQ01000138">
    <property type="protein sequence ID" value="TPX17568.1"/>
    <property type="molecule type" value="Genomic_DNA"/>
</dbReference>
<proteinExistence type="predicted"/>